<protein>
    <recommendedName>
        <fullName evidence="5">Ig-like domain-containing protein</fullName>
    </recommendedName>
</protein>
<dbReference type="InterPro" id="IPR003599">
    <property type="entry name" value="Ig_sub"/>
</dbReference>
<dbReference type="PROSITE" id="PS50835">
    <property type="entry name" value="IG_LIKE"/>
    <property type="match status" value="2"/>
</dbReference>
<dbReference type="PANTHER" id="PTHR47633:SF4">
    <property type="entry name" value="MYOPALLADIN ISOFORM X1"/>
    <property type="match status" value="1"/>
</dbReference>
<dbReference type="SUPFAM" id="SSF48726">
    <property type="entry name" value="Immunoglobulin"/>
    <property type="match status" value="2"/>
</dbReference>
<evidence type="ECO:0000256" key="2">
    <source>
        <dbReference type="ARBA" id="ARBA00022490"/>
    </source>
</evidence>
<evidence type="ECO:0000313" key="6">
    <source>
        <dbReference type="Ensembl" id="ENSCPGP00000023405.1"/>
    </source>
</evidence>
<proteinExistence type="predicted"/>
<dbReference type="AlphaFoldDB" id="A0A8C3KHR4"/>
<accession>A0A8C3KHR4</accession>
<dbReference type="InterPro" id="IPR036179">
    <property type="entry name" value="Ig-like_dom_sf"/>
</dbReference>
<sequence length="275" mass="30734">MQYFCFTLKLNLYISYIFLFSLGLVFFCFFFFFNYPTPKIHWFFNSMKLTPSMDCKLVFAGNDHSLILPYVGMQDEGEYTCVASNVHGETTCNAHLHVRQRIPGVPCFAREPDSVRCAPGFTAVFEYTVAGEPCPSVQWFKGSEQLFSDAHRSVAHHPDGSGSLTVRECMEEDTGLYTCRAVNTVGEATCSAELLVVPEEHAVCRQSPALQHSAVAEDQSPVSYEEAGELPAMEGVITRYMLVSHCYCALLLHIVFPVSPLCFRMSLCTIPLPVC</sequence>
<dbReference type="SMART" id="SM00408">
    <property type="entry name" value="IGc2"/>
    <property type="match status" value="2"/>
</dbReference>
<dbReference type="InterPro" id="IPR003598">
    <property type="entry name" value="Ig_sub2"/>
</dbReference>
<dbReference type="InterPro" id="IPR013098">
    <property type="entry name" value="Ig_I-set"/>
</dbReference>
<keyword evidence="4" id="KW-0812">Transmembrane</keyword>
<dbReference type="Gene3D" id="2.60.40.10">
    <property type="entry name" value="Immunoglobulins"/>
    <property type="match status" value="2"/>
</dbReference>
<evidence type="ECO:0000313" key="7">
    <source>
        <dbReference type="Proteomes" id="UP000694419"/>
    </source>
</evidence>
<keyword evidence="2" id="KW-0963">Cytoplasm</keyword>
<feature type="transmembrane region" description="Helical" evidence="4">
    <location>
        <begin position="12"/>
        <end position="33"/>
    </location>
</feature>
<dbReference type="Pfam" id="PF07679">
    <property type="entry name" value="I-set"/>
    <property type="match status" value="2"/>
</dbReference>
<keyword evidence="4" id="KW-0472">Membrane</keyword>
<dbReference type="GO" id="GO:0005737">
    <property type="term" value="C:cytoplasm"/>
    <property type="evidence" value="ECO:0007669"/>
    <property type="project" value="UniProtKB-SubCell"/>
</dbReference>
<dbReference type="Ensembl" id="ENSCPGT00000025572.1">
    <property type="protein sequence ID" value="ENSCPGP00000023405.1"/>
    <property type="gene ID" value="ENSCPGG00000016210.1"/>
</dbReference>
<comment type="subcellular location">
    <subcellularLocation>
        <location evidence="1">Cytoplasm</location>
    </subcellularLocation>
</comment>
<evidence type="ECO:0000256" key="4">
    <source>
        <dbReference type="SAM" id="Phobius"/>
    </source>
</evidence>
<evidence type="ECO:0000256" key="1">
    <source>
        <dbReference type="ARBA" id="ARBA00004496"/>
    </source>
</evidence>
<keyword evidence="3" id="KW-0393">Immunoglobulin domain</keyword>
<dbReference type="InterPro" id="IPR013783">
    <property type="entry name" value="Ig-like_fold"/>
</dbReference>
<feature type="domain" description="Ig-like" evidence="5">
    <location>
        <begin position="24"/>
        <end position="97"/>
    </location>
</feature>
<dbReference type="InterPro" id="IPR007110">
    <property type="entry name" value="Ig-like_dom"/>
</dbReference>
<evidence type="ECO:0000259" key="5">
    <source>
        <dbReference type="PROSITE" id="PS50835"/>
    </source>
</evidence>
<name>A0A8C3KHR4_9CHAR</name>
<dbReference type="SMART" id="SM00409">
    <property type="entry name" value="IG"/>
    <property type="match status" value="2"/>
</dbReference>
<organism evidence="6 7">
    <name type="scientific">Calidris pygmaea</name>
    <name type="common">Spoon-billed sandpiper</name>
    <dbReference type="NCBI Taxonomy" id="425635"/>
    <lineage>
        <taxon>Eukaryota</taxon>
        <taxon>Metazoa</taxon>
        <taxon>Chordata</taxon>
        <taxon>Craniata</taxon>
        <taxon>Vertebrata</taxon>
        <taxon>Euteleostomi</taxon>
        <taxon>Archelosauria</taxon>
        <taxon>Archosauria</taxon>
        <taxon>Dinosauria</taxon>
        <taxon>Saurischia</taxon>
        <taxon>Theropoda</taxon>
        <taxon>Coelurosauria</taxon>
        <taxon>Aves</taxon>
        <taxon>Neognathae</taxon>
        <taxon>Neoaves</taxon>
        <taxon>Charadriiformes</taxon>
        <taxon>Scolopacidae</taxon>
        <taxon>Calidris</taxon>
    </lineage>
</organism>
<dbReference type="Proteomes" id="UP000694419">
    <property type="component" value="Unplaced"/>
</dbReference>
<dbReference type="FunFam" id="2.60.40.10:FF:000425">
    <property type="entry name" value="Myosin light chain kinase"/>
    <property type="match status" value="1"/>
</dbReference>
<feature type="domain" description="Ig-like" evidence="5">
    <location>
        <begin position="106"/>
        <end position="195"/>
    </location>
</feature>
<keyword evidence="7" id="KW-1185">Reference proteome</keyword>
<evidence type="ECO:0000256" key="3">
    <source>
        <dbReference type="ARBA" id="ARBA00023319"/>
    </source>
</evidence>
<keyword evidence="4" id="KW-1133">Transmembrane helix</keyword>
<dbReference type="PANTHER" id="PTHR47633">
    <property type="entry name" value="IMMUNOGLOBULIN"/>
    <property type="match status" value="1"/>
</dbReference>
<reference evidence="6" key="1">
    <citation type="submission" date="2025-08" db="UniProtKB">
        <authorList>
            <consortium name="Ensembl"/>
        </authorList>
    </citation>
    <scope>IDENTIFICATION</scope>
</reference>
<reference evidence="6" key="2">
    <citation type="submission" date="2025-09" db="UniProtKB">
        <authorList>
            <consortium name="Ensembl"/>
        </authorList>
    </citation>
    <scope>IDENTIFICATION</scope>
</reference>